<reference evidence="2 3" key="1">
    <citation type="submission" date="2023-02" db="EMBL/GenBank/DDBJ databases">
        <title>LHISI_Scaffold_Assembly.</title>
        <authorList>
            <person name="Stuart O.P."/>
            <person name="Cleave R."/>
            <person name="Magrath M.J.L."/>
            <person name="Mikheyev A.S."/>
        </authorList>
    </citation>
    <scope>NUCLEOTIDE SEQUENCE [LARGE SCALE GENOMIC DNA]</scope>
    <source>
        <strain evidence="2">Daus_M_001</strain>
        <tissue evidence="2">Leg muscle</tissue>
    </source>
</reference>
<feature type="region of interest" description="Disordered" evidence="1">
    <location>
        <begin position="580"/>
        <end position="605"/>
    </location>
</feature>
<sequence length="648" mass="69975">MQGDVHRCKEGLGSHGLHFGAMTTSLSVLRASLNYEERGKNRQERRKFPSAFVHFPKKKARLKDANRTTDCPPEATQATARHTSSGFDSSLVAPKFFALVQMLVTVKSVHDKVSTLENEPLKALPLLAYILTGAPSDIRPVKLVTMDGKLFHLLTPRDRACSPPTNANWVRYPAGSLPDFRMWGSCRATPLVGGISGLGGGGLPVSPALSLRAASYSPRFTLIGSQDLAANRVRFPAGPLSEFSAWESCRTIRLVSGVFSGISRFPPPTQFIPALLHTHIASLFPALKSRSNMFTHSPALELFDHTSSTFSASIENSGMSNVIKYMASAARLWNCTALPSALRANEELPWHWRGHGVPGSIPGWVTPGLSRVGTELVGGFSLGSLPFPPPFHSGAAPYSPHFTLIGSQDLVVKSRPNLFTSITLGGGNGRDLRENPPTSGIVRHDSHLRKSGVTRPGIEPGLPWGNTARSHQGEPGLIPGGVTPGFTHVRTAPDDTAGLRVFSGISRFTRPCISALLHTHLASPSSAIKTSILRAAQISLYSLYIFDYFPSKCRNANMDKWGGGGGKLCHSHSLYPSDPGSFRNESSVSNRKANRQDTHQNRKLTADSGLIRTSSLVLRAEFPRRSINSTGRVGLKSGIQSGLQISPR</sequence>
<accession>A0ABQ9G0D8</accession>
<organism evidence="2 3">
    <name type="scientific">Dryococelus australis</name>
    <dbReference type="NCBI Taxonomy" id="614101"/>
    <lineage>
        <taxon>Eukaryota</taxon>
        <taxon>Metazoa</taxon>
        <taxon>Ecdysozoa</taxon>
        <taxon>Arthropoda</taxon>
        <taxon>Hexapoda</taxon>
        <taxon>Insecta</taxon>
        <taxon>Pterygota</taxon>
        <taxon>Neoptera</taxon>
        <taxon>Polyneoptera</taxon>
        <taxon>Phasmatodea</taxon>
        <taxon>Verophasmatodea</taxon>
        <taxon>Anareolatae</taxon>
        <taxon>Phasmatidae</taxon>
        <taxon>Eurycanthinae</taxon>
        <taxon>Dryococelus</taxon>
    </lineage>
</organism>
<keyword evidence="3" id="KW-1185">Reference proteome</keyword>
<feature type="region of interest" description="Disordered" evidence="1">
    <location>
        <begin position="63"/>
        <end position="82"/>
    </location>
</feature>
<dbReference type="EMBL" id="JARBHB010000017">
    <property type="protein sequence ID" value="KAJ8865950.1"/>
    <property type="molecule type" value="Genomic_DNA"/>
</dbReference>
<comment type="caution">
    <text evidence="2">The sequence shown here is derived from an EMBL/GenBank/DDBJ whole genome shotgun (WGS) entry which is preliminary data.</text>
</comment>
<evidence type="ECO:0000256" key="1">
    <source>
        <dbReference type="SAM" id="MobiDB-lite"/>
    </source>
</evidence>
<evidence type="ECO:0000313" key="2">
    <source>
        <dbReference type="EMBL" id="KAJ8865950.1"/>
    </source>
</evidence>
<dbReference type="Proteomes" id="UP001159363">
    <property type="component" value="Chromosome 16"/>
</dbReference>
<evidence type="ECO:0000313" key="3">
    <source>
        <dbReference type="Proteomes" id="UP001159363"/>
    </source>
</evidence>
<protein>
    <submittedName>
        <fullName evidence="2">Uncharacterized protein</fullName>
    </submittedName>
</protein>
<proteinExistence type="predicted"/>
<gene>
    <name evidence="2" type="ORF">PR048_033473</name>
</gene>
<feature type="region of interest" description="Disordered" evidence="1">
    <location>
        <begin position="452"/>
        <end position="483"/>
    </location>
</feature>
<name>A0ABQ9G0D8_9NEOP</name>